<feature type="non-terminal residue" evidence="2">
    <location>
        <position position="242"/>
    </location>
</feature>
<evidence type="ECO:0000313" key="2">
    <source>
        <dbReference type="EMBL" id="SVA92807.1"/>
    </source>
</evidence>
<evidence type="ECO:0000256" key="1">
    <source>
        <dbReference type="SAM" id="MobiDB-lite"/>
    </source>
</evidence>
<accession>A0A381ZVC7</accession>
<sequence>MADESEGIDIKLSEEDSPADILRESEDISLFADDHGTGEASAAAADLKLDDDFPDSEDGDLKLRMDEIGDLVAEIKSEEDDIKHRVDEIGDLVDEIKLDDQEEEKADASADGEEDMVFEETEGQVGDSVESALDELGEEESTENSTEDASAGEDGSEESQEDTAAAESEKDNEEEIVAESDDSENIEVSEEPESTPEAEADTEISEESESDASESGEQTEEETDSSDVMDMLHDPEVAEESD</sequence>
<proteinExistence type="predicted"/>
<dbReference type="EMBL" id="UINC01022685">
    <property type="protein sequence ID" value="SVA92807.1"/>
    <property type="molecule type" value="Genomic_DNA"/>
</dbReference>
<feature type="compositionally biased region" description="Acidic residues" evidence="1">
    <location>
        <begin position="132"/>
        <end position="161"/>
    </location>
</feature>
<name>A0A381ZVC7_9ZZZZ</name>
<feature type="compositionally biased region" description="Acidic residues" evidence="1">
    <location>
        <begin position="170"/>
        <end position="227"/>
    </location>
</feature>
<feature type="region of interest" description="Disordered" evidence="1">
    <location>
        <begin position="93"/>
        <end position="242"/>
    </location>
</feature>
<gene>
    <name evidence="2" type="ORF">METZ01_LOCUS145661</name>
</gene>
<feature type="compositionally biased region" description="Acidic residues" evidence="1">
    <location>
        <begin position="100"/>
        <end position="122"/>
    </location>
</feature>
<organism evidence="2">
    <name type="scientific">marine metagenome</name>
    <dbReference type="NCBI Taxonomy" id="408172"/>
    <lineage>
        <taxon>unclassified sequences</taxon>
        <taxon>metagenomes</taxon>
        <taxon>ecological metagenomes</taxon>
    </lineage>
</organism>
<reference evidence="2" key="1">
    <citation type="submission" date="2018-05" db="EMBL/GenBank/DDBJ databases">
        <authorList>
            <person name="Lanie J.A."/>
            <person name="Ng W.-L."/>
            <person name="Kazmierczak K.M."/>
            <person name="Andrzejewski T.M."/>
            <person name="Davidsen T.M."/>
            <person name="Wayne K.J."/>
            <person name="Tettelin H."/>
            <person name="Glass J.I."/>
            <person name="Rusch D."/>
            <person name="Podicherti R."/>
            <person name="Tsui H.-C.T."/>
            <person name="Winkler M.E."/>
        </authorList>
    </citation>
    <scope>NUCLEOTIDE SEQUENCE</scope>
</reference>
<protein>
    <submittedName>
        <fullName evidence="2">Uncharacterized protein</fullName>
    </submittedName>
</protein>
<dbReference type="AlphaFoldDB" id="A0A381ZVC7"/>